<organism evidence="2 3">
    <name type="scientific">Thiocapsa rosea</name>
    <dbReference type="NCBI Taxonomy" id="69360"/>
    <lineage>
        <taxon>Bacteria</taxon>
        <taxon>Pseudomonadati</taxon>
        <taxon>Pseudomonadota</taxon>
        <taxon>Gammaproteobacteria</taxon>
        <taxon>Chromatiales</taxon>
        <taxon>Chromatiaceae</taxon>
        <taxon>Thiocapsa</taxon>
    </lineage>
</organism>
<name>A0A495V944_9GAMM</name>
<evidence type="ECO:0000313" key="3">
    <source>
        <dbReference type="Proteomes" id="UP000274556"/>
    </source>
</evidence>
<keyword evidence="1" id="KW-0812">Transmembrane</keyword>
<dbReference type="OrthoDB" id="8895063at2"/>
<keyword evidence="1" id="KW-0472">Membrane</keyword>
<proteinExistence type="predicted"/>
<dbReference type="EMBL" id="RBXL01000001">
    <property type="protein sequence ID" value="RKT45839.1"/>
    <property type="molecule type" value="Genomic_DNA"/>
</dbReference>
<evidence type="ECO:0000256" key="1">
    <source>
        <dbReference type="SAM" id="Phobius"/>
    </source>
</evidence>
<dbReference type="AlphaFoldDB" id="A0A495V944"/>
<gene>
    <name evidence="2" type="ORF">BDD21_3321</name>
</gene>
<sequence length="385" mass="41016">MLIFKLPVKLTLLVLAAIAAGVLWQQAQLSVLALSRIDPVPETRAMVAEERYADAADYLDFFMAYDYVNQDPAAQALHAEIEAVRSSVSYQAGKLSEGLLNGTSDETVGQAASVITDLFVIGDIRDLAKQATNLAQGEDVDEVITALATIGLVATAAQLASGAATAATAGAAAPSVAASTTAKGGIIILKTARKLGKLPPWLGKAIIQGAKTVKQTKKLDAVTDLFSDVYRLAKTRGGLNLLSKTTDAASLRRMAKLADTFGDQSATLYRIGGNSFVRAAERAGDLGVDSIKLAATYGKGGLHVLDKVGALRFAKFTARGSKMVYKGDVIHLLARLFVNVPDWVLYFLVALGAFVWVPWRWLGRLRKNGQAKPGFDRSVRPVITR</sequence>
<dbReference type="RefSeq" id="WP_120798039.1">
    <property type="nucleotide sequence ID" value="NZ_RBXL01000001.1"/>
</dbReference>
<dbReference type="Proteomes" id="UP000274556">
    <property type="component" value="Unassembled WGS sequence"/>
</dbReference>
<evidence type="ECO:0000313" key="2">
    <source>
        <dbReference type="EMBL" id="RKT45839.1"/>
    </source>
</evidence>
<keyword evidence="3" id="KW-1185">Reference proteome</keyword>
<feature type="transmembrane region" description="Helical" evidence="1">
    <location>
        <begin position="343"/>
        <end position="362"/>
    </location>
</feature>
<protein>
    <submittedName>
        <fullName evidence="2">Uncharacterized protein</fullName>
    </submittedName>
</protein>
<keyword evidence="1" id="KW-1133">Transmembrane helix</keyword>
<accession>A0A495V944</accession>
<reference evidence="2 3" key="1">
    <citation type="submission" date="2018-10" db="EMBL/GenBank/DDBJ databases">
        <title>Genomic Encyclopedia of Archaeal and Bacterial Type Strains, Phase II (KMG-II): from individual species to whole genera.</title>
        <authorList>
            <person name="Goeker M."/>
        </authorList>
    </citation>
    <scope>NUCLEOTIDE SEQUENCE [LARGE SCALE GENOMIC DNA]</scope>
    <source>
        <strain evidence="2 3">DSM 235</strain>
    </source>
</reference>
<comment type="caution">
    <text evidence="2">The sequence shown here is derived from an EMBL/GenBank/DDBJ whole genome shotgun (WGS) entry which is preliminary data.</text>
</comment>